<evidence type="ECO:0000313" key="3">
    <source>
        <dbReference type="EnsemblPlants" id="cds.evm.model.08.1397"/>
    </source>
</evidence>
<evidence type="ECO:0000256" key="1">
    <source>
        <dbReference type="SAM" id="Phobius"/>
    </source>
</evidence>
<feature type="transmembrane region" description="Helical" evidence="1">
    <location>
        <begin position="1719"/>
        <end position="1741"/>
    </location>
</feature>
<evidence type="ECO:0000313" key="4">
    <source>
        <dbReference type="Proteomes" id="UP000596661"/>
    </source>
</evidence>
<dbReference type="SUPFAM" id="SSF53098">
    <property type="entry name" value="Ribonuclease H-like"/>
    <property type="match status" value="1"/>
</dbReference>
<dbReference type="Pfam" id="PF00078">
    <property type="entry name" value="RVT_1"/>
    <property type="match status" value="1"/>
</dbReference>
<dbReference type="InterPro" id="IPR025558">
    <property type="entry name" value="DUF4283"/>
</dbReference>
<name>A0A803Q8J6_CANSA</name>
<keyword evidence="4" id="KW-1185">Reference proteome</keyword>
<dbReference type="EnsemblPlants" id="evm.model.08.1397">
    <property type="protein sequence ID" value="cds.evm.model.08.1397"/>
    <property type="gene ID" value="evm.TU.08.1397"/>
</dbReference>
<dbReference type="InterPro" id="IPR036691">
    <property type="entry name" value="Endo/exonu/phosph_ase_sf"/>
</dbReference>
<dbReference type="Gramene" id="evm.model.08.1397">
    <property type="protein sequence ID" value="cds.evm.model.08.1397"/>
    <property type="gene ID" value="evm.TU.08.1397"/>
</dbReference>
<dbReference type="InterPro" id="IPR025836">
    <property type="entry name" value="Zn_knuckle_CX2CX4HX4C"/>
</dbReference>
<dbReference type="Gene3D" id="3.30.420.10">
    <property type="entry name" value="Ribonuclease H-like superfamily/Ribonuclease H"/>
    <property type="match status" value="1"/>
</dbReference>
<dbReference type="GO" id="GO:0004523">
    <property type="term" value="F:RNA-DNA hybrid ribonuclease activity"/>
    <property type="evidence" value="ECO:0007669"/>
    <property type="project" value="InterPro"/>
</dbReference>
<dbReference type="CDD" id="cd01650">
    <property type="entry name" value="RT_nLTR_like"/>
    <property type="match status" value="1"/>
</dbReference>
<dbReference type="OMA" id="EQRTHIM"/>
<evidence type="ECO:0000259" key="2">
    <source>
        <dbReference type="PROSITE" id="PS50878"/>
    </source>
</evidence>
<dbReference type="InterPro" id="IPR036397">
    <property type="entry name" value="RNaseH_sf"/>
</dbReference>
<dbReference type="InterPro" id="IPR043502">
    <property type="entry name" value="DNA/RNA_pol_sf"/>
</dbReference>
<dbReference type="Pfam" id="PF14111">
    <property type="entry name" value="DUF4283"/>
    <property type="match status" value="1"/>
</dbReference>
<keyword evidence="1" id="KW-0812">Transmembrane</keyword>
<dbReference type="Gene3D" id="3.60.10.10">
    <property type="entry name" value="Endonuclease/exonuclease/phosphatase"/>
    <property type="match status" value="1"/>
</dbReference>
<feature type="transmembrane region" description="Helical" evidence="1">
    <location>
        <begin position="1863"/>
        <end position="1881"/>
    </location>
</feature>
<dbReference type="PANTHER" id="PTHR34368:SF1">
    <property type="entry name" value="OS01G0962200 PROTEIN"/>
    <property type="match status" value="1"/>
</dbReference>
<reference evidence="3" key="1">
    <citation type="submission" date="2018-11" db="EMBL/GenBank/DDBJ databases">
        <authorList>
            <person name="Grassa J C."/>
        </authorList>
    </citation>
    <scope>NUCLEOTIDE SEQUENCE [LARGE SCALE GENOMIC DNA]</scope>
</reference>
<dbReference type="InterPro" id="IPR000477">
    <property type="entry name" value="RT_dom"/>
</dbReference>
<feature type="transmembrane region" description="Helical" evidence="1">
    <location>
        <begin position="1803"/>
        <end position="1821"/>
    </location>
</feature>
<dbReference type="PROSITE" id="PS50878">
    <property type="entry name" value="RT_POL"/>
    <property type="match status" value="1"/>
</dbReference>
<proteinExistence type="predicted"/>
<dbReference type="Pfam" id="PF14392">
    <property type="entry name" value="zf-CCHC_4"/>
    <property type="match status" value="1"/>
</dbReference>
<dbReference type="InterPro" id="IPR026960">
    <property type="entry name" value="RVT-Znf"/>
</dbReference>
<sequence>MAGIGVEEQYADMELGGDDEGFLMYEEGTVDIEEFDERWCLVGRFLTDRSIDFQAMQHKMASLWRPVRGMFVKELGQDRFLFQFYHEMDIERVIEGFKSATVVKDIGNYIGQFIESDPLNFNGVWKDYLRVRVSVCVDKPLKRRMKLQMRGGPSCYATFKYEDLTTFCFVCGVLGHSERFCDKTLDIPRHLITKSFSIEMKAAPRRRQHTIGAKWLRSERMIREESKRPVVGQGGLTSENPNMESMGLEVNQERLVGERNKGKAIIVDEENFVVFNNPIGSKVDQRVEGGNLIWEGNSKDGPIVINDGMEWVDPKRRRLSSENKDGPLSSNNGPPRIMNVLSWNCRGLGNPGTVQFLKEIISQKKPNFVFLCETKCLKNRAKWVGHSLGFEGVYCVEAHGRSGGLVLFWKDREGGRINGYSKNHIDFVVESDNNRKWRLTGLYGEPRRDQREATWTLMRSLSHSSSLPWCVVGDLNNVVNQEDKRGGRPYPRRLLEGFQQVLPDCDLRDVDLIGYPFTWERNRGQANWIEVRLDRALVSSSWFLNFPVAKLFNLEHSPSDHTPIFLELVGKLSYVYNQKFKFEKAWFKEPLCKTIIAESWDSSVGLNISSKIKNCALKLADWGRTITGDFKGRIKSCKRELNLLKHKRDDSSVQRYKETKKRLFEILKQREIFWKQRSKQFWLKGGDQNSRYFHAAASTRRKNNSILKLKDDHGRWLDWDSGLPDLVVNYFESLFSDTGSDFQEIVDCVPRTVTKEVNCSLRQPVTEEEVKCAVFQMHPDKSPGPDGMTRLFQKVGPHRLDVVLAVQKFMQYGEFEEGCNEANVVLIPKKKHPESMSDLRPISLCNVLYKVITKVISNRMKPWMDKVVSEYQSAFIPGRLITDNVMISFEVLHYLKRKRQGKEGYMALKLDMSKAYDRIEWDYLQAILMKMGFDPFWVRLILKCVTSARYTIVHAGREMGPVIPRRGIRQGDPLSPYIFILCAEGLSTLINKYELMGRLHGCKVANRAPRVSHMLFADDSYLYCKATLEEAVCIQELLRKFEMASAQKVNLGKSSIFFSTNTDEGRRQQLCGLLQMIVADDNSKYLGLPSTLGRNKTTVFGYLKERVRKKVQSWDSKYLSKAGKEILIKTVTQALPSYAMSVFLLPLDISRDMEQHMAKFWWKTSKGKESGIHWHSWEKMTHHKSVGGMGFRSLREFNLALLGKQGWRLLTRKDSLVFKIFRARYFANGNYLTAKLGNNPSYVWRSVLEAQDLVRKGVRWKIGNGLDIHVLGEPWLSDNDNSYVISDHPGLRNATVASLLSMEDQRWDDEILADLFVDRDRRLIEAIPTHLFQGDDRYVWAHENSGIYSVKSAYNLTQVTFDQGNNSDSSIFWKTLWALKVPPKIKNLMWRSCTNCLPTLVSLRIKRVQVTNLCPVCNLEEETITHCLVSCSLIKQAWERTGIGTNLSAGMCFLDWCVESFKGLDKGKKCRMVTLCWAIWGARNNKVWKKKSTSAMEIVAFAENYLDQWLAAQDHEVSSFSFGLMEGDGAERWCAPQRNGVKVNVDAAIFGRERGFGVGLVARDDRGLLIEAHTSSFNGIVQPLVAEAIGVREALSWLKDKPWQQVFLETDCLNVVQALRGSSEMISVYGAVIQECKSLLVGMENVSVYFVKRSANMVAHAFARASILYPGRSFSMGDVPRVPNALNVISNFPFLVIGLIGLVLCYYRNYFKLSLEGELLGWTFFYVGVAAVAFGSSYYHLEPNDARLVWDRLPMTVAFTSIISIFIIERIDERKGTVSIIPLLLAGLFSILYWRFFDDLRPYALVQFVPCIAIPLMAILLPPMYTHSTYWLWAAGFYLLAKVEEACDKVIYDWTYHIVSGHTLKHLCAAMVPVFLTLMLAKRTIETDRKSLLKTWKVSWTKVKVNGNDQEVSYSAVSVVESPA</sequence>
<dbReference type="GO" id="GO:0003676">
    <property type="term" value="F:nucleic acid binding"/>
    <property type="evidence" value="ECO:0007669"/>
    <property type="project" value="InterPro"/>
</dbReference>
<dbReference type="Pfam" id="PF13966">
    <property type="entry name" value="zf-RVT"/>
    <property type="match status" value="1"/>
</dbReference>
<dbReference type="Pfam" id="PF13456">
    <property type="entry name" value="RVT_3"/>
    <property type="match status" value="1"/>
</dbReference>
<reference evidence="3" key="2">
    <citation type="submission" date="2021-03" db="UniProtKB">
        <authorList>
            <consortium name="EnsemblPlants"/>
        </authorList>
    </citation>
    <scope>IDENTIFICATION</scope>
</reference>
<dbReference type="InterPro" id="IPR044730">
    <property type="entry name" value="RNase_H-like_dom_plant"/>
</dbReference>
<feature type="transmembrane region" description="Helical" evidence="1">
    <location>
        <begin position="1778"/>
        <end position="1797"/>
    </location>
</feature>
<keyword evidence="1" id="KW-1133">Transmembrane helix</keyword>
<feature type="transmembrane region" description="Helical" evidence="1">
    <location>
        <begin position="1688"/>
        <end position="1707"/>
    </location>
</feature>
<keyword evidence="1" id="KW-0472">Membrane</keyword>
<dbReference type="EMBL" id="UZAU01000710">
    <property type="status" value="NOT_ANNOTATED_CDS"/>
    <property type="molecule type" value="Genomic_DNA"/>
</dbReference>
<dbReference type="SUPFAM" id="SSF56672">
    <property type="entry name" value="DNA/RNA polymerases"/>
    <property type="match status" value="1"/>
</dbReference>
<organism evidence="3 4">
    <name type="scientific">Cannabis sativa</name>
    <name type="common">Hemp</name>
    <name type="synonym">Marijuana</name>
    <dbReference type="NCBI Taxonomy" id="3483"/>
    <lineage>
        <taxon>Eukaryota</taxon>
        <taxon>Viridiplantae</taxon>
        <taxon>Streptophyta</taxon>
        <taxon>Embryophyta</taxon>
        <taxon>Tracheophyta</taxon>
        <taxon>Spermatophyta</taxon>
        <taxon>Magnoliopsida</taxon>
        <taxon>eudicotyledons</taxon>
        <taxon>Gunneridae</taxon>
        <taxon>Pentapetalae</taxon>
        <taxon>rosids</taxon>
        <taxon>fabids</taxon>
        <taxon>Rosales</taxon>
        <taxon>Cannabaceae</taxon>
        <taxon>Cannabis</taxon>
    </lineage>
</organism>
<dbReference type="InterPro" id="IPR002156">
    <property type="entry name" value="RNaseH_domain"/>
</dbReference>
<dbReference type="InterPro" id="IPR005135">
    <property type="entry name" value="Endo/exonuclease/phosphatase"/>
</dbReference>
<dbReference type="PANTHER" id="PTHR34368">
    <property type="entry name" value="OS01G0962200 PROTEIN"/>
    <property type="match status" value="1"/>
</dbReference>
<feature type="domain" description="Reverse transcriptase" evidence="2">
    <location>
        <begin position="808"/>
        <end position="1090"/>
    </location>
</feature>
<dbReference type="SUPFAM" id="SSF56219">
    <property type="entry name" value="DNase I-like"/>
    <property type="match status" value="1"/>
</dbReference>
<dbReference type="Pfam" id="PF03372">
    <property type="entry name" value="Exo_endo_phos"/>
    <property type="match status" value="1"/>
</dbReference>
<protein>
    <recommendedName>
        <fullName evidence="2">Reverse transcriptase domain-containing protein</fullName>
    </recommendedName>
</protein>
<dbReference type="InterPro" id="IPR012337">
    <property type="entry name" value="RNaseH-like_sf"/>
</dbReference>
<accession>A0A803Q8J6</accession>
<dbReference type="CDD" id="cd06222">
    <property type="entry name" value="RNase_H_like"/>
    <property type="match status" value="1"/>
</dbReference>
<dbReference type="Proteomes" id="UP000596661">
    <property type="component" value="Chromosome 8"/>
</dbReference>